<gene>
    <name evidence="2" type="ORF">Celaphus_00017211</name>
</gene>
<keyword evidence="3" id="KW-1185">Reference proteome</keyword>
<accession>A0A212D5N2</accession>
<reference evidence="2 3" key="1">
    <citation type="journal article" date="2018" name="Mol. Genet. Genomics">
        <title>The red deer Cervus elaphus genome CerEla1.0: sequencing, annotating, genes, and chromosomes.</title>
        <authorList>
            <person name="Bana N.A."/>
            <person name="Nyiri A."/>
            <person name="Nagy J."/>
            <person name="Frank K."/>
            <person name="Nagy T."/>
            <person name="Steger V."/>
            <person name="Schiller M."/>
            <person name="Lakatos P."/>
            <person name="Sugar L."/>
            <person name="Horn P."/>
            <person name="Barta E."/>
            <person name="Orosz L."/>
        </authorList>
    </citation>
    <scope>NUCLEOTIDE SEQUENCE [LARGE SCALE GENOMIC DNA]</scope>
    <source>
        <strain evidence="2">Hungarian</strain>
    </source>
</reference>
<sequence length="78" mass="8104">MHGGKAENGVKSHDTDGQDGSNTASKKVTAVDRGKLKTQEAVVAPVPSKLSLTPRNSGQKLSECDSDMSHTEAPQGSL</sequence>
<protein>
    <submittedName>
        <fullName evidence="2">Uncharacterized protein</fullName>
    </submittedName>
</protein>
<evidence type="ECO:0000256" key="1">
    <source>
        <dbReference type="SAM" id="MobiDB-lite"/>
    </source>
</evidence>
<feature type="compositionally biased region" description="Basic and acidic residues" evidence="1">
    <location>
        <begin position="1"/>
        <end position="16"/>
    </location>
</feature>
<proteinExistence type="predicted"/>
<name>A0A212D5N2_CEREH</name>
<feature type="compositionally biased region" description="Basic and acidic residues" evidence="1">
    <location>
        <begin position="29"/>
        <end position="38"/>
    </location>
</feature>
<organism evidence="2 3">
    <name type="scientific">Cervus elaphus hippelaphus</name>
    <name type="common">European red deer</name>
    <dbReference type="NCBI Taxonomy" id="46360"/>
    <lineage>
        <taxon>Eukaryota</taxon>
        <taxon>Metazoa</taxon>
        <taxon>Chordata</taxon>
        <taxon>Craniata</taxon>
        <taxon>Vertebrata</taxon>
        <taxon>Euteleostomi</taxon>
        <taxon>Mammalia</taxon>
        <taxon>Eutheria</taxon>
        <taxon>Laurasiatheria</taxon>
        <taxon>Artiodactyla</taxon>
        <taxon>Ruminantia</taxon>
        <taxon>Pecora</taxon>
        <taxon>Cervidae</taxon>
        <taxon>Cervinae</taxon>
        <taxon>Cervus</taxon>
    </lineage>
</organism>
<evidence type="ECO:0000313" key="3">
    <source>
        <dbReference type="Proteomes" id="UP000242450"/>
    </source>
</evidence>
<feature type="compositionally biased region" description="Polar residues" evidence="1">
    <location>
        <begin position="50"/>
        <end position="60"/>
    </location>
</feature>
<dbReference type="AlphaFoldDB" id="A0A212D5N2"/>
<feature type="region of interest" description="Disordered" evidence="1">
    <location>
        <begin position="1"/>
        <end position="78"/>
    </location>
</feature>
<dbReference type="EMBL" id="MKHE01000006">
    <property type="protein sequence ID" value="OWK13565.1"/>
    <property type="molecule type" value="Genomic_DNA"/>
</dbReference>
<dbReference type="Proteomes" id="UP000242450">
    <property type="component" value="Chromosome 6"/>
</dbReference>
<comment type="caution">
    <text evidence="2">The sequence shown here is derived from an EMBL/GenBank/DDBJ whole genome shotgun (WGS) entry which is preliminary data.</text>
</comment>
<evidence type="ECO:0000313" key="2">
    <source>
        <dbReference type="EMBL" id="OWK13565.1"/>
    </source>
</evidence>